<keyword evidence="7" id="KW-0924">Ammonia transport</keyword>
<dbReference type="Proteomes" id="UP000005388">
    <property type="component" value="Unassembled WGS sequence"/>
</dbReference>
<comment type="subcellular location">
    <subcellularLocation>
        <location evidence="1">Membrane</location>
        <topology evidence="1">Multi-pass membrane protein</topology>
    </subcellularLocation>
</comment>
<feature type="transmembrane region" description="Helical" evidence="9">
    <location>
        <begin position="104"/>
        <end position="124"/>
    </location>
</feature>
<evidence type="ECO:0000256" key="9">
    <source>
        <dbReference type="SAM" id="Phobius"/>
    </source>
</evidence>
<evidence type="ECO:0000259" key="10">
    <source>
        <dbReference type="Pfam" id="PF00909"/>
    </source>
</evidence>
<name>G5KHU7_9STRE</name>
<dbReference type="STRING" id="764291.STRUR_1532"/>
<comment type="similarity">
    <text evidence="2">Belongs to the ammonia transporter channel (TC 1.A.11.2) family.</text>
</comment>
<evidence type="ECO:0000256" key="6">
    <source>
        <dbReference type="ARBA" id="ARBA00023136"/>
    </source>
</evidence>
<evidence type="ECO:0000313" key="12">
    <source>
        <dbReference type="Proteomes" id="UP000005388"/>
    </source>
</evidence>
<evidence type="ECO:0000256" key="2">
    <source>
        <dbReference type="ARBA" id="ARBA00005887"/>
    </source>
</evidence>
<dbReference type="AlphaFoldDB" id="G5KHU7"/>
<evidence type="ECO:0000256" key="5">
    <source>
        <dbReference type="ARBA" id="ARBA00022989"/>
    </source>
</evidence>
<keyword evidence="5 9" id="KW-1133">Transmembrane helix</keyword>
<dbReference type="SUPFAM" id="SSF111352">
    <property type="entry name" value="Ammonium transporter"/>
    <property type="match status" value="1"/>
</dbReference>
<keyword evidence="3" id="KW-0813">Transport</keyword>
<dbReference type="InterPro" id="IPR024041">
    <property type="entry name" value="NH4_transpt_AmtB-like_dom"/>
</dbReference>
<feature type="transmembrane region" description="Helical" evidence="9">
    <location>
        <begin position="313"/>
        <end position="336"/>
    </location>
</feature>
<dbReference type="Gene3D" id="1.10.3430.10">
    <property type="entry name" value="Ammonium transporter AmtB like domains"/>
    <property type="match status" value="1"/>
</dbReference>
<dbReference type="InterPro" id="IPR029020">
    <property type="entry name" value="Ammonium/urea_transptr"/>
</dbReference>
<feature type="transmembrane region" description="Helical" evidence="9">
    <location>
        <begin position="200"/>
        <end position="221"/>
    </location>
</feature>
<dbReference type="GO" id="GO:0008519">
    <property type="term" value="F:ammonium channel activity"/>
    <property type="evidence" value="ECO:0007669"/>
    <property type="project" value="InterPro"/>
</dbReference>
<dbReference type="RefSeq" id="WP_006738578.1">
    <property type="nucleotide sequence ID" value="NZ_AEUZ02000001.1"/>
</dbReference>
<dbReference type="GO" id="GO:0005886">
    <property type="term" value="C:plasma membrane"/>
    <property type="evidence" value="ECO:0007669"/>
    <property type="project" value="TreeGrafter"/>
</dbReference>
<sequence length="349" mass="38864">MFLFICVLAMWLMIFGVAFFYFGALKVELTAKLIYQFTLSILLTTLIWLLGMYSLTFHGHFSFLFDSKESLSFMLDALFQLCFCLYAVVMLIGAVIDRVTTKEILMIVALWVIFVYCPLAYLIWNKSGLLSQLGVLDFSGGMVVHLSAGLSTYVLAFLRGKTHHVHNKIRYEWLFLGMILVTFGWFGFNAGPVGQLNQKASQVLINTLIAILSGGFSWGILSYQKYQKEDCTALLNGMVVGLVTSTAGVGFANGFQMLIITSVSSSLTYLLTIKLNQLAHIDDVVDSFSMNGLGGLFGSIGICLFYPKAFGVQLLAILLTICLSFIVTFMIGKVFFRKYKEKSDRLIAS</sequence>
<keyword evidence="12" id="KW-1185">Reference proteome</keyword>
<gene>
    <name evidence="11" type="ORF">STRUR_1532</name>
</gene>
<dbReference type="EMBL" id="AEUZ02000001">
    <property type="protein sequence ID" value="EHJ55789.1"/>
    <property type="molecule type" value="Genomic_DNA"/>
</dbReference>
<evidence type="ECO:0000256" key="3">
    <source>
        <dbReference type="ARBA" id="ARBA00022448"/>
    </source>
</evidence>
<protein>
    <recommendedName>
        <fullName evidence="8">Ammonium transporter</fullName>
    </recommendedName>
</protein>
<evidence type="ECO:0000256" key="8">
    <source>
        <dbReference type="ARBA" id="ARBA00050025"/>
    </source>
</evidence>
<accession>G5KHU7</accession>
<dbReference type="PANTHER" id="PTHR43029:SF10">
    <property type="entry name" value="AMMONIUM TRANSPORTER MEP2"/>
    <property type="match status" value="1"/>
</dbReference>
<reference evidence="11 12" key="1">
    <citation type="journal article" date="2014" name="Int. J. Syst. Evol. Microbiol.">
        <title>Phylogenomics and the dynamic genome evolution of the genus Streptococcus.</title>
        <authorList>
            <consortium name="The Broad Institute Genome Sequencing Platform"/>
            <person name="Richards V.P."/>
            <person name="Palmer S.R."/>
            <person name="Pavinski Bitar P.D."/>
            <person name="Qin X."/>
            <person name="Weinstock G.M."/>
            <person name="Highlander S.K."/>
            <person name="Town C.D."/>
            <person name="Burne R.A."/>
            <person name="Stanhope M.J."/>
        </authorList>
    </citation>
    <scope>NUCLEOTIDE SEQUENCE [LARGE SCALE GENOMIC DNA]</scope>
    <source>
        <strain evidence="11 12">2285-97</strain>
    </source>
</reference>
<evidence type="ECO:0000256" key="4">
    <source>
        <dbReference type="ARBA" id="ARBA00022692"/>
    </source>
</evidence>
<feature type="transmembrane region" description="Helical" evidence="9">
    <location>
        <begin position="170"/>
        <end position="188"/>
    </location>
</feature>
<evidence type="ECO:0000256" key="7">
    <source>
        <dbReference type="ARBA" id="ARBA00023177"/>
    </source>
</evidence>
<feature type="transmembrane region" description="Helical" evidence="9">
    <location>
        <begin position="37"/>
        <end position="57"/>
    </location>
</feature>
<proteinExistence type="inferred from homology"/>
<comment type="caution">
    <text evidence="11">The sequence shown here is derived from an EMBL/GenBank/DDBJ whole genome shotgun (WGS) entry which is preliminary data.</text>
</comment>
<keyword evidence="4 9" id="KW-0812">Transmembrane</keyword>
<evidence type="ECO:0000313" key="11">
    <source>
        <dbReference type="EMBL" id="EHJ55789.1"/>
    </source>
</evidence>
<feature type="transmembrane region" description="Helical" evidence="9">
    <location>
        <begin position="6"/>
        <end position="25"/>
    </location>
</feature>
<keyword evidence="6 9" id="KW-0472">Membrane</keyword>
<dbReference type="InterPro" id="IPR001905">
    <property type="entry name" value="Ammonium_transpt"/>
</dbReference>
<organism evidence="11 12">
    <name type="scientific">Streptococcus urinalis 2285-97</name>
    <dbReference type="NCBI Taxonomy" id="764291"/>
    <lineage>
        <taxon>Bacteria</taxon>
        <taxon>Bacillati</taxon>
        <taxon>Bacillota</taxon>
        <taxon>Bacilli</taxon>
        <taxon>Lactobacillales</taxon>
        <taxon>Streptococcaceae</taxon>
        <taxon>Streptococcus</taxon>
    </lineage>
</organism>
<evidence type="ECO:0000256" key="1">
    <source>
        <dbReference type="ARBA" id="ARBA00004141"/>
    </source>
</evidence>
<feature type="transmembrane region" description="Helical" evidence="9">
    <location>
        <begin position="136"/>
        <end position="158"/>
    </location>
</feature>
<feature type="domain" description="Ammonium transporter AmtB-like" evidence="10">
    <location>
        <begin position="2"/>
        <end position="334"/>
    </location>
</feature>
<feature type="transmembrane region" description="Helical" evidence="9">
    <location>
        <begin position="77"/>
        <end position="97"/>
    </location>
</feature>
<feature type="transmembrane region" description="Helical" evidence="9">
    <location>
        <begin position="233"/>
        <end position="252"/>
    </location>
</feature>
<dbReference type="PANTHER" id="PTHR43029">
    <property type="entry name" value="AMMONIUM TRANSPORTER MEP2"/>
    <property type="match status" value="1"/>
</dbReference>
<dbReference type="eggNOG" id="COG0004">
    <property type="taxonomic scope" value="Bacteria"/>
</dbReference>
<dbReference type="Pfam" id="PF00909">
    <property type="entry name" value="Ammonium_transp"/>
    <property type="match status" value="1"/>
</dbReference>